<evidence type="ECO:0000313" key="2">
    <source>
        <dbReference type="EMBL" id="CAD6194964.1"/>
    </source>
</evidence>
<gene>
    <name evidence="2" type="ORF">CAUJ_LOCUS10883</name>
</gene>
<organism evidence="2 3">
    <name type="scientific">Caenorhabditis auriculariae</name>
    <dbReference type="NCBI Taxonomy" id="2777116"/>
    <lineage>
        <taxon>Eukaryota</taxon>
        <taxon>Metazoa</taxon>
        <taxon>Ecdysozoa</taxon>
        <taxon>Nematoda</taxon>
        <taxon>Chromadorea</taxon>
        <taxon>Rhabditida</taxon>
        <taxon>Rhabditina</taxon>
        <taxon>Rhabditomorpha</taxon>
        <taxon>Rhabditoidea</taxon>
        <taxon>Rhabditidae</taxon>
        <taxon>Peloderinae</taxon>
        <taxon>Caenorhabditis</taxon>
    </lineage>
</organism>
<name>A0A8S1HGV4_9PELO</name>
<sequence length="131" mass="14969">MRWLLVSFILFVAVLTTDVKVILNVMCPIATPKFPRTANFTLMERDGGVNGFWAFLDSDDKVDEKTVKIKNGTGVETIFQGSEFEFTDLELYFLVTHNCTKNKQVNTYEFPVLMNNQTGGLMNVTMFHMLK</sequence>
<keyword evidence="1" id="KW-0732">Signal</keyword>
<accession>A0A8S1HGV4</accession>
<dbReference type="AlphaFoldDB" id="A0A8S1HGV4"/>
<proteinExistence type="predicted"/>
<feature type="chain" id="PRO_5035767167" evidence="1">
    <location>
        <begin position="17"/>
        <end position="131"/>
    </location>
</feature>
<dbReference type="Proteomes" id="UP000835052">
    <property type="component" value="Unassembled WGS sequence"/>
</dbReference>
<protein>
    <submittedName>
        <fullName evidence="2">Uncharacterized protein</fullName>
    </submittedName>
</protein>
<keyword evidence="3" id="KW-1185">Reference proteome</keyword>
<comment type="caution">
    <text evidence="2">The sequence shown here is derived from an EMBL/GenBank/DDBJ whole genome shotgun (WGS) entry which is preliminary data.</text>
</comment>
<dbReference type="EMBL" id="CAJGYM010000049">
    <property type="protein sequence ID" value="CAD6194964.1"/>
    <property type="molecule type" value="Genomic_DNA"/>
</dbReference>
<reference evidence="2" key="1">
    <citation type="submission" date="2020-10" db="EMBL/GenBank/DDBJ databases">
        <authorList>
            <person name="Kikuchi T."/>
        </authorList>
    </citation>
    <scope>NUCLEOTIDE SEQUENCE</scope>
    <source>
        <strain evidence="2">NKZ352</strain>
    </source>
</reference>
<evidence type="ECO:0000256" key="1">
    <source>
        <dbReference type="SAM" id="SignalP"/>
    </source>
</evidence>
<feature type="signal peptide" evidence="1">
    <location>
        <begin position="1"/>
        <end position="16"/>
    </location>
</feature>
<evidence type="ECO:0000313" key="3">
    <source>
        <dbReference type="Proteomes" id="UP000835052"/>
    </source>
</evidence>